<dbReference type="RefSeq" id="WP_055276321.1">
    <property type="nucleotide sequence ID" value="NZ_CP071250.1"/>
</dbReference>
<feature type="binding site" evidence="16">
    <location>
        <position position="460"/>
    </location>
    <ligand>
        <name>substrate</name>
    </ligand>
</feature>
<comment type="cofactor">
    <cofactor evidence="18">
        <name>Mg(2+)</name>
        <dbReference type="ChEBI" id="CHEBI:18420"/>
    </cofactor>
    <text evidence="18">Binds 1 Mg(2+) ion per subunit. Can also utilize other divalent metal cations, such as Ca(2+), Mn(2+) and Co(2+).</text>
</comment>
<evidence type="ECO:0000256" key="4">
    <source>
        <dbReference type="ARBA" id="ARBA00002931"/>
    </source>
</evidence>
<dbReference type="PROSITE" id="PS00801">
    <property type="entry name" value="TRANSKETOLASE_1"/>
    <property type="match status" value="1"/>
</dbReference>
<evidence type="ECO:0000313" key="22">
    <source>
        <dbReference type="EMBL" id="UUF08634.1"/>
    </source>
</evidence>
<dbReference type="PANTHER" id="PTHR43522:SF2">
    <property type="entry name" value="TRANSKETOLASE 1-RELATED"/>
    <property type="match status" value="1"/>
</dbReference>
<feature type="binding site" evidence="17">
    <location>
        <position position="158"/>
    </location>
    <ligand>
        <name>thiamine diphosphate</name>
        <dbReference type="ChEBI" id="CHEBI:58937"/>
    </ligand>
</feature>
<dbReference type="Gene3D" id="3.40.50.970">
    <property type="match status" value="2"/>
</dbReference>
<dbReference type="InterPro" id="IPR029061">
    <property type="entry name" value="THDP-binding"/>
</dbReference>
<dbReference type="AlphaFoldDB" id="A0A9Q9CLH7"/>
<dbReference type="Pfam" id="PF22613">
    <property type="entry name" value="Transketolase_C_1"/>
    <property type="match status" value="1"/>
</dbReference>
<feature type="site" description="Important for catalytic activity" evidence="19">
    <location>
        <position position="262"/>
    </location>
</feature>
<evidence type="ECO:0000256" key="2">
    <source>
        <dbReference type="ARBA" id="ARBA00001936"/>
    </source>
</evidence>
<keyword evidence="8 20" id="KW-0808">Transferase</keyword>
<evidence type="ECO:0000256" key="5">
    <source>
        <dbReference type="ARBA" id="ARBA00007131"/>
    </source>
</evidence>
<dbReference type="Pfam" id="PF00456">
    <property type="entry name" value="Transketolase_N"/>
    <property type="match status" value="1"/>
</dbReference>
<evidence type="ECO:0000256" key="13">
    <source>
        <dbReference type="ARBA" id="ARBA00049473"/>
    </source>
</evidence>
<evidence type="ECO:0000256" key="10">
    <source>
        <dbReference type="ARBA" id="ARBA00022837"/>
    </source>
</evidence>
<dbReference type="InterPro" id="IPR005478">
    <property type="entry name" value="Transketolase_bac-like"/>
</dbReference>
<feature type="binding site" evidence="16">
    <location>
        <position position="28"/>
    </location>
    <ligand>
        <name>substrate</name>
    </ligand>
</feature>
<evidence type="ECO:0000256" key="19">
    <source>
        <dbReference type="PIRSR" id="PIRSR605478-5"/>
    </source>
</evidence>
<comment type="function">
    <text evidence="4 20">Catalyzes the transfer of a two-carbon ketol group from a ketose donor to an aldose acceptor, via a covalent intermediate with the cofactor thiamine pyrophosphate.</text>
</comment>
<evidence type="ECO:0000256" key="8">
    <source>
        <dbReference type="ARBA" id="ARBA00022679"/>
    </source>
</evidence>
<dbReference type="NCBIfam" id="TIGR00232">
    <property type="entry name" value="tktlase_bact"/>
    <property type="match status" value="1"/>
</dbReference>
<evidence type="ECO:0000256" key="12">
    <source>
        <dbReference type="ARBA" id="ARBA00023052"/>
    </source>
</evidence>
<dbReference type="Proteomes" id="UP001058072">
    <property type="component" value="Chromosome"/>
</dbReference>
<keyword evidence="11 18" id="KW-0460">Magnesium</keyword>
<feature type="binding site" evidence="17">
    <location>
        <position position="262"/>
    </location>
    <ligand>
        <name>thiamine diphosphate</name>
        <dbReference type="ChEBI" id="CHEBI:58937"/>
    </ligand>
</feature>
<feature type="active site" description="Proton donor" evidence="15">
    <location>
        <position position="410"/>
    </location>
</feature>
<sequence length="659" mass="71719">MENNISLQSINTIRTLGIDAINKANSGHPGVVLGAAPMAYTLFTKHMNANPSNSNWFNRDRFVLAAGHGSMLLYSLLHLSGYNVSMDDIKQFRQWDSKTPGHPEFGHTDGVDATSGPLGQGIPMAIGMALAEKFLASRYNKEGYPLVDHYNFVICGDGDLMEGVTSEASSLAGHLGLGKVVVLYDSNDICLDGDLTQSFTEDVLKRYESYGWHVQRVEDGTDIDAINAAIECAKQTTDKPSIIEIKTVIGYGSKLQGTNAVHGAPLGEEDSAYAKAQYGWDHEPFTVPTEVYSHFENTIKARGEEANKAWDELFARYSKEYPELAEELTKAMNNELIIDLADVMPSYEIGHSQATRDTNNEAINAIANAIPYFLGGSADLSHSNKTNIKNGGDFSKVTPEGRNIYFGVREFAMASMLNGMMLHGGVRVFGGTFFVFCDYLKPAMRMAALMGLPVTYVLTHDSIAVGEDGPTHEPIEQLAMLRTIPNFSVIRPADANETAAAWRLAVESKSTPTALILTRQNLTTMANTSYEGVSKGAYVVSEAQGKMDGILIATGSEVNLAVAAQEALANEGINVRVVSMPSMDLFEKQSKEYRESVLPKSVTKRMSIEMGATYGWHKYVGFDGVVLGIDRFGASAPANQVIEAYGFTVENVVSLYKGM</sequence>
<dbReference type="InterPro" id="IPR033247">
    <property type="entry name" value="Transketolase_fam"/>
</dbReference>
<dbReference type="GO" id="GO:0005829">
    <property type="term" value="C:cytosol"/>
    <property type="evidence" value="ECO:0007669"/>
    <property type="project" value="TreeGrafter"/>
</dbReference>
<feature type="binding site" evidence="18">
    <location>
        <position position="157"/>
    </location>
    <ligand>
        <name>Mg(2+)</name>
        <dbReference type="ChEBI" id="CHEBI:18420"/>
    </ligand>
</feature>
<dbReference type="SUPFAM" id="SSF52922">
    <property type="entry name" value="TK C-terminal domain-like"/>
    <property type="match status" value="1"/>
</dbReference>
<feature type="binding site" evidence="16">
    <location>
        <position position="472"/>
    </location>
    <ligand>
        <name>substrate</name>
    </ligand>
</feature>
<dbReference type="FunFam" id="3.40.50.920:FF:000003">
    <property type="entry name" value="Transketolase"/>
    <property type="match status" value="1"/>
</dbReference>
<feature type="binding site" evidence="17">
    <location>
        <position position="187"/>
    </location>
    <ligand>
        <name>thiamine diphosphate</name>
        <dbReference type="ChEBI" id="CHEBI:58937"/>
    </ligand>
</feature>
<feature type="binding site" evidence="16">
    <location>
        <position position="519"/>
    </location>
    <ligand>
        <name>substrate</name>
    </ligand>
</feature>
<dbReference type="GO" id="GO:0006098">
    <property type="term" value="P:pentose-phosphate shunt"/>
    <property type="evidence" value="ECO:0007669"/>
    <property type="project" value="TreeGrafter"/>
</dbReference>
<comment type="catalytic activity">
    <reaction evidence="13 20">
        <text>D-sedoheptulose 7-phosphate + D-glyceraldehyde 3-phosphate = aldehydo-D-ribose 5-phosphate + D-xylulose 5-phosphate</text>
        <dbReference type="Rhea" id="RHEA:10508"/>
        <dbReference type="ChEBI" id="CHEBI:57483"/>
        <dbReference type="ChEBI" id="CHEBI:57737"/>
        <dbReference type="ChEBI" id="CHEBI:58273"/>
        <dbReference type="ChEBI" id="CHEBI:59776"/>
        <dbReference type="EC" id="2.2.1.1"/>
    </reaction>
</comment>
<evidence type="ECO:0000256" key="6">
    <source>
        <dbReference type="ARBA" id="ARBA00011738"/>
    </source>
</evidence>
<comment type="cofactor">
    <cofactor evidence="1">
        <name>Ca(2+)</name>
        <dbReference type="ChEBI" id="CHEBI:29108"/>
    </cofactor>
</comment>
<dbReference type="GO" id="GO:0004802">
    <property type="term" value="F:transketolase activity"/>
    <property type="evidence" value="ECO:0007669"/>
    <property type="project" value="UniProtKB-UniRule"/>
</dbReference>
<dbReference type="InterPro" id="IPR009014">
    <property type="entry name" value="Transketo_C/PFOR_II"/>
</dbReference>
<evidence type="ECO:0000256" key="11">
    <source>
        <dbReference type="ARBA" id="ARBA00022842"/>
    </source>
</evidence>
<evidence type="ECO:0000256" key="17">
    <source>
        <dbReference type="PIRSR" id="PIRSR605478-3"/>
    </source>
</evidence>
<evidence type="ECO:0000256" key="18">
    <source>
        <dbReference type="PIRSR" id="PIRSR605478-4"/>
    </source>
</evidence>
<dbReference type="SMART" id="SM00861">
    <property type="entry name" value="Transket_pyr"/>
    <property type="match status" value="1"/>
</dbReference>
<dbReference type="Pfam" id="PF02779">
    <property type="entry name" value="Transket_pyr"/>
    <property type="match status" value="1"/>
</dbReference>
<dbReference type="InterPro" id="IPR049557">
    <property type="entry name" value="Transketolase_CS"/>
</dbReference>
<evidence type="ECO:0000256" key="9">
    <source>
        <dbReference type="ARBA" id="ARBA00022723"/>
    </source>
</evidence>
<feature type="binding site" evidence="17">
    <location>
        <position position="68"/>
    </location>
    <ligand>
        <name>thiamine diphosphate</name>
        <dbReference type="ChEBI" id="CHEBI:58937"/>
    </ligand>
</feature>
<comment type="cofactor">
    <cofactor evidence="3">
        <name>Co(2+)</name>
        <dbReference type="ChEBI" id="CHEBI:48828"/>
    </cofactor>
</comment>
<dbReference type="FunFam" id="3.40.50.970:FF:000045">
    <property type="entry name" value="Transketolase"/>
    <property type="match status" value="1"/>
</dbReference>
<dbReference type="EC" id="2.2.1.1" evidence="7 14"/>
<proteinExistence type="inferred from homology"/>
<feature type="binding site" evidence="18">
    <location>
        <position position="189"/>
    </location>
    <ligand>
        <name>Mg(2+)</name>
        <dbReference type="ChEBI" id="CHEBI:18420"/>
    </ligand>
</feature>
<dbReference type="CDD" id="cd07033">
    <property type="entry name" value="TPP_PYR_DXS_TK_like"/>
    <property type="match status" value="1"/>
</dbReference>
<keyword evidence="9 18" id="KW-0479">Metal-binding</keyword>
<organism evidence="22 23">
    <name type="scientific">Turicibacter bilis</name>
    <dbReference type="NCBI Taxonomy" id="2735723"/>
    <lineage>
        <taxon>Bacteria</taxon>
        <taxon>Bacillati</taxon>
        <taxon>Bacillota</taxon>
        <taxon>Erysipelotrichia</taxon>
        <taxon>Erysipelotrichales</taxon>
        <taxon>Turicibacteraceae</taxon>
        <taxon>Turicibacter</taxon>
    </lineage>
</organism>
<gene>
    <name evidence="22" type="primary">tkt</name>
    <name evidence="22" type="ORF">J0J70_01005</name>
</gene>
<feature type="binding site" evidence="16">
    <location>
        <position position="383"/>
    </location>
    <ligand>
        <name>substrate</name>
    </ligand>
</feature>
<dbReference type="InterPro" id="IPR005475">
    <property type="entry name" value="Transketolase-like_Pyr-bd"/>
</dbReference>
<dbReference type="InterPro" id="IPR055152">
    <property type="entry name" value="Transketolase-like_C_2"/>
</dbReference>
<feature type="site" description="Important for catalytic activity" evidence="19">
    <location>
        <position position="28"/>
    </location>
</feature>
<protein>
    <recommendedName>
        <fullName evidence="7 14">Transketolase</fullName>
        <ecNumber evidence="7 14">2.2.1.1</ecNumber>
    </recommendedName>
</protein>
<evidence type="ECO:0000256" key="14">
    <source>
        <dbReference type="NCBIfam" id="TIGR00232"/>
    </source>
</evidence>
<dbReference type="GO" id="GO:0046872">
    <property type="term" value="F:metal ion binding"/>
    <property type="evidence" value="ECO:0007669"/>
    <property type="project" value="UniProtKB-KW"/>
</dbReference>
<keyword evidence="12 17" id="KW-0786">Thiamine pyrophosphate</keyword>
<feature type="binding site" evidence="16">
    <location>
        <position position="468"/>
    </location>
    <ligand>
        <name>substrate</name>
    </ligand>
</feature>
<feature type="binding site" evidence="18">
    <location>
        <position position="187"/>
    </location>
    <ligand>
        <name>Mg(2+)</name>
        <dbReference type="ChEBI" id="CHEBI:18420"/>
    </ligand>
</feature>
<comment type="cofactor">
    <cofactor evidence="17">
        <name>thiamine diphosphate</name>
        <dbReference type="ChEBI" id="CHEBI:58937"/>
    </cofactor>
    <text evidence="17">Binds 1 thiamine pyrophosphate per subunit. During the reaction, the substrate forms a covalent intermediate with the cofactor.</text>
</comment>
<feature type="domain" description="Transketolase-like pyrimidine-binding" evidence="21">
    <location>
        <begin position="353"/>
        <end position="525"/>
    </location>
</feature>
<dbReference type="SUPFAM" id="SSF52518">
    <property type="entry name" value="Thiamin diphosphate-binding fold (THDP-binding)"/>
    <property type="match status" value="2"/>
</dbReference>
<evidence type="ECO:0000256" key="16">
    <source>
        <dbReference type="PIRSR" id="PIRSR605478-2"/>
    </source>
</evidence>
<comment type="similarity">
    <text evidence="5 20">Belongs to the transketolase family.</text>
</comment>
<comment type="cofactor">
    <cofactor evidence="2">
        <name>Mn(2+)</name>
        <dbReference type="ChEBI" id="CHEBI:29035"/>
    </cofactor>
</comment>
<comment type="subunit">
    <text evidence="6 20">Homodimer.</text>
</comment>
<name>A0A9Q9CLH7_9FIRM</name>
<evidence type="ECO:0000256" key="15">
    <source>
        <dbReference type="PIRSR" id="PIRSR605478-1"/>
    </source>
</evidence>
<dbReference type="InterPro" id="IPR005474">
    <property type="entry name" value="Transketolase_N"/>
</dbReference>
<dbReference type="Gene3D" id="3.40.50.920">
    <property type="match status" value="1"/>
</dbReference>
<reference evidence="22" key="1">
    <citation type="submission" date="2021-03" db="EMBL/GenBank/DDBJ databases">
        <title>Comparative Genomics and Metabolomics in the genus Turicibacter.</title>
        <authorList>
            <person name="Maki J."/>
            <person name="Looft T."/>
        </authorList>
    </citation>
    <scope>NUCLEOTIDE SEQUENCE</scope>
    <source>
        <strain evidence="22">ISU324</strain>
    </source>
</reference>
<dbReference type="FunFam" id="3.40.50.970:FF:000004">
    <property type="entry name" value="Transketolase"/>
    <property type="match status" value="1"/>
</dbReference>
<evidence type="ECO:0000256" key="1">
    <source>
        <dbReference type="ARBA" id="ARBA00001913"/>
    </source>
</evidence>
<feature type="binding site" evidence="16">
    <location>
        <position position="356"/>
    </location>
    <ligand>
        <name>substrate</name>
    </ligand>
</feature>
<comment type="cofactor">
    <cofactor evidence="20">
        <name>Mg(2+)</name>
        <dbReference type="ChEBI" id="CHEBI:18420"/>
    </cofactor>
    <cofactor evidence="20">
        <name>Ca(2+)</name>
        <dbReference type="ChEBI" id="CHEBI:29108"/>
    </cofactor>
    <cofactor evidence="20">
        <name>Mn(2+)</name>
        <dbReference type="ChEBI" id="CHEBI:29035"/>
    </cofactor>
    <cofactor evidence="20">
        <name>Co(2+)</name>
        <dbReference type="ChEBI" id="CHEBI:48828"/>
    </cofactor>
    <text evidence="20">Binds 1 Mg(2+) ion per subunit. Can also utilize other divalent metal cations, such as Ca(2+), Mn(2+) and Co(2+).</text>
</comment>
<evidence type="ECO:0000313" key="23">
    <source>
        <dbReference type="Proteomes" id="UP001058072"/>
    </source>
</evidence>
<evidence type="ECO:0000259" key="21">
    <source>
        <dbReference type="SMART" id="SM00861"/>
    </source>
</evidence>
<dbReference type="PROSITE" id="PS00802">
    <property type="entry name" value="TRANSKETOLASE_2"/>
    <property type="match status" value="1"/>
</dbReference>
<dbReference type="InterPro" id="IPR020826">
    <property type="entry name" value="Transketolase_BS"/>
</dbReference>
<dbReference type="PANTHER" id="PTHR43522">
    <property type="entry name" value="TRANSKETOLASE"/>
    <property type="match status" value="1"/>
</dbReference>
<feature type="binding site" evidence="17">
    <location>
        <begin position="116"/>
        <end position="118"/>
    </location>
    <ligand>
        <name>thiamine diphosphate</name>
        <dbReference type="ChEBI" id="CHEBI:58937"/>
    </ligand>
</feature>
<feature type="binding site" evidence="17">
    <location>
        <position position="436"/>
    </location>
    <ligand>
        <name>thiamine diphosphate</name>
        <dbReference type="ChEBI" id="CHEBI:58937"/>
    </ligand>
</feature>
<dbReference type="EMBL" id="CP071250">
    <property type="protein sequence ID" value="UUF08634.1"/>
    <property type="molecule type" value="Genomic_DNA"/>
</dbReference>
<evidence type="ECO:0000256" key="20">
    <source>
        <dbReference type="RuleBase" id="RU004996"/>
    </source>
</evidence>
<evidence type="ECO:0000256" key="3">
    <source>
        <dbReference type="ARBA" id="ARBA00001941"/>
    </source>
</evidence>
<accession>A0A9Q9CLH7</accession>
<feature type="binding site" evidence="16">
    <location>
        <position position="262"/>
    </location>
    <ligand>
        <name>substrate</name>
    </ligand>
</feature>
<dbReference type="CDD" id="cd02012">
    <property type="entry name" value="TPP_TK"/>
    <property type="match status" value="1"/>
</dbReference>
<keyword evidence="10 20" id="KW-0106">Calcium</keyword>
<evidence type="ECO:0000256" key="7">
    <source>
        <dbReference type="ARBA" id="ARBA00013152"/>
    </source>
</evidence>